<protein>
    <submittedName>
        <fullName evidence="2">(Mediterranean fruit fly) hypothetical protein</fullName>
    </submittedName>
</protein>
<reference evidence="2" key="1">
    <citation type="submission" date="2020-11" db="EMBL/GenBank/DDBJ databases">
        <authorList>
            <person name="Whitehead M."/>
        </authorList>
    </citation>
    <scope>NUCLEOTIDE SEQUENCE</scope>
    <source>
        <strain evidence="2">EGII</strain>
    </source>
</reference>
<evidence type="ECO:0000313" key="3">
    <source>
        <dbReference type="Proteomes" id="UP000606786"/>
    </source>
</evidence>
<organism evidence="2 3">
    <name type="scientific">Ceratitis capitata</name>
    <name type="common">Mediterranean fruit fly</name>
    <name type="synonym">Tephritis capitata</name>
    <dbReference type="NCBI Taxonomy" id="7213"/>
    <lineage>
        <taxon>Eukaryota</taxon>
        <taxon>Metazoa</taxon>
        <taxon>Ecdysozoa</taxon>
        <taxon>Arthropoda</taxon>
        <taxon>Hexapoda</taxon>
        <taxon>Insecta</taxon>
        <taxon>Pterygota</taxon>
        <taxon>Neoptera</taxon>
        <taxon>Endopterygota</taxon>
        <taxon>Diptera</taxon>
        <taxon>Brachycera</taxon>
        <taxon>Muscomorpha</taxon>
        <taxon>Tephritoidea</taxon>
        <taxon>Tephritidae</taxon>
        <taxon>Ceratitis</taxon>
        <taxon>Ceratitis</taxon>
    </lineage>
</organism>
<proteinExistence type="predicted"/>
<evidence type="ECO:0000313" key="2">
    <source>
        <dbReference type="EMBL" id="CAD7013195.1"/>
    </source>
</evidence>
<feature type="compositionally biased region" description="Low complexity" evidence="1">
    <location>
        <begin position="43"/>
        <end position="61"/>
    </location>
</feature>
<evidence type="ECO:0000256" key="1">
    <source>
        <dbReference type="SAM" id="MobiDB-lite"/>
    </source>
</evidence>
<comment type="caution">
    <text evidence="2">The sequence shown here is derived from an EMBL/GenBank/DDBJ whole genome shotgun (WGS) entry which is preliminary data.</text>
</comment>
<dbReference type="Proteomes" id="UP000606786">
    <property type="component" value="Unassembled WGS sequence"/>
</dbReference>
<feature type="region of interest" description="Disordered" evidence="1">
    <location>
        <begin position="1"/>
        <end position="67"/>
    </location>
</feature>
<gene>
    <name evidence="2" type="ORF">CCAP1982_LOCUS21266</name>
</gene>
<accession>A0A811VBD5</accession>
<keyword evidence="3" id="KW-1185">Reference proteome</keyword>
<sequence>MFTDEQRAKNEVSFRQSPKRKSAIALNHQTRKQTHKTFPIAKTSPTPSSATPASASASSATRPKLQQ</sequence>
<name>A0A811VBD5_CERCA</name>
<dbReference type="EMBL" id="CAJHJT010000056">
    <property type="protein sequence ID" value="CAD7013195.1"/>
    <property type="molecule type" value="Genomic_DNA"/>
</dbReference>
<dbReference type="AlphaFoldDB" id="A0A811VBD5"/>
<feature type="compositionally biased region" description="Basic and acidic residues" evidence="1">
    <location>
        <begin position="1"/>
        <end position="12"/>
    </location>
</feature>